<dbReference type="InterPro" id="IPR048758">
    <property type="entry name" value="CBM30"/>
</dbReference>
<reference evidence="9" key="1">
    <citation type="journal article" date="2014" name="Genome Announc.">
        <title>Draft Genome Sequences of Three Alkaliphilic Bacillus Strains, Bacillus wakoensis JCM 9140T, Bacillus akibai JCM 9157T, and Bacillus hemicellulosilyticus JCM 9152T.</title>
        <authorList>
            <person name="Yuki M."/>
            <person name="Oshima K."/>
            <person name="Suda W."/>
            <person name="Oshida Y."/>
            <person name="Kitamura K."/>
            <person name="Iida T."/>
            <person name="Hattori M."/>
            <person name="Ohkuma M."/>
        </authorList>
    </citation>
    <scope>NUCLEOTIDE SEQUENCE [LARGE SCALE GENOMIC DNA]</scope>
    <source>
        <strain evidence="9">JCM 9152</strain>
    </source>
</reference>
<dbReference type="Gene3D" id="2.60.40.10">
    <property type="entry name" value="Immunoglobulins"/>
    <property type="match status" value="1"/>
</dbReference>
<dbReference type="AlphaFoldDB" id="W4QLP2"/>
<evidence type="ECO:0000256" key="3">
    <source>
        <dbReference type="ARBA" id="ARBA00023277"/>
    </source>
</evidence>
<keyword evidence="4" id="KW-0326">Glycosidase</keyword>
<evidence type="ECO:0000256" key="1">
    <source>
        <dbReference type="ARBA" id="ARBA00007072"/>
    </source>
</evidence>
<comment type="similarity">
    <text evidence="1">Belongs to the glycosyl hydrolase 9 (cellulase E) family.</text>
</comment>
<dbReference type="GO" id="GO:0000272">
    <property type="term" value="P:polysaccharide catabolic process"/>
    <property type="evidence" value="ECO:0007669"/>
    <property type="project" value="UniProtKB-KW"/>
</dbReference>
<dbReference type="PANTHER" id="PTHR22298">
    <property type="entry name" value="ENDO-1,4-BETA-GLUCANASE"/>
    <property type="match status" value="1"/>
</dbReference>
<dbReference type="InterPro" id="IPR008979">
    <property type="entry name" value="Galactose-bd-like_sf"/>
</dbReference>
<evidence type="ECO:0000259" key="6">
    <source>
        <dbReference type="Pfam" id="PF00759"/>
    </source>
</evidence>
<evidence type="ECO:0000313" key="9">
    <source>
        <dbReference type="EMBL" id="GAE32822.1"/>
    </source>
</evidence>
<dbReference type="InterPro" id="IPR014756">
    <property type="entry name" value="Ig_E-set"/>
</dbReference>
<organism evidence="9 10">
    <name type="scientific">Halalkalibacter hemicellulosilyticusJCM 9152</name>
    <dbReference type="NCBI Taxonomy" id="1236971"/>
    <lineage>
        <taxon>Bacteria</taxon>
        <taxon>Bacillati</taxon>
        <taxon>Bacillota</taxon>
        <taxon>Bacilli</taxon>
        <taxon>Bacillales</taxon>
        <taxon>Bacillaceae</taxon>
        <taxon>Halalkalibacter</taxon>
    </lineage>
</organism>
<dbReference type="InterPro" id="IPR012341">
    <property type="entry name" value="6hp_glycosidase-like_sf"/>
</dbReference>
<protein>
    <submittedName>
        <fullName evidence="9">Glycoside hydrolase</fullName>
    </submittedName>
</protein>
<dbReference type="GO" id="GO:0008810">
    <property type="term" value="F:cellulase activity"/>
    <property type="evidence" value="ECO:0007669"/>
    <property type="project" value="InterPro"/>
</dbReference>
<proteinExistence type="inferred from homology"/>
<keyword evidence="5" id="KW-0624">Polysaccharide degradation</keyword>
<evidence type="ECO:0000256" key="2">
    <source>
        <dbReference type="ARBA" id="ARBA00022801"/>
    </source>
</evidence>
<sequence>MNVLAGWASHDKSNYVPNGHLEFYVKGKEGGEQFMIGGDDLVARRDPVEQVVLVPVSDYVTVTTEWQHVKIPLKDIYDDPDVPLDATHARAIHLDIVNDEPFTVWINQLKMTSPDIEPGFPEIKVNQVGFRNLVEKYAYVSGFEDEFTADVGTPFQVRRVSNNTVAYSGELILAKDYDVDSGERVLKAVFTDLEESGDYYITVDAEGIEPSLGFKIGDDVYHSLLFDAARYYLYQRSGMDLEEPFVPDYPRADITPMDTAAPFESDAPYESDEPFDPDLSRTKDVSKGWFDAGDKGKYITAGSSAVIGMLWSYELFPDVYSDQQFNLPESGNGVPDILDENRWELEWILNMQDEESGGFYAKVQSMNNNNDTRAIRDIRDGIANLRPTNDTAYAAAALAYASLVYAEFDPDFAAQTLEAAEAGWVYLEQNPDNIEGPEHAYATDSDKETRLLAAATLYRVTGESKYHDYFLNNYEQSENVFINPTGDWVGIYNYAFFQYMKSENIDEDALNWYKDHFTIWLDKIIDRHQTNAWNHTLYNGNFYWGSLNQILGMANEAVIGSKLLGMYDETIHNMGLAALHYVLGANPLRKSFVTGHGEDSLQTVYAIMNDDPRPGIPSGFMPLGPNRYTNPGMSIFPAKNFLDSATEWTTNEHAVGSTANLVFISAFANSDLTAPTNPLSLEEMVTQFLNDGLITNKGIANSLQKKLSSNQLTAFVNQLKAQRGKHISVEAADQLIEQAQYLLNQTTGD</sequence>
<dbReference type="InterPro" id="IPR008928">
    <property type="entry name" value="6-hairpin_glycosidase_sf"/>
</dbReference>
<dbReference type="EMBL" id="BAUU01000054">
    <property type="protein sequence ID" value="GAE32822.1"/>
    <property type="molecule type" value="Genomic_DNA"/>
</dbReference>
<dbReference type="InterPro" id="IPR013783">
    <property type="entry name" value="Ig-like_fold"/>
</dbReference>
<evidence type="ECO:0000313" key="10">
    <source>
        <dbReference type="Proteomes" id="UP000018895"/>
    </source>
</evidence>
<dbReference type="Gene3D" id="2.60.120.430">
    <property type="entry name" value="Galactose-binding lectin"/>
    <property type="match status" value="1"/>
</dbReference>
<dbReference type="Gene3D" id="1.50.10.10">
    <property type="match status" value="1"/>
</dbReference>
<feature type="domain" description="Glycoside hydrolase family 9" evidence="6">
    <location>
        <begin position="221"/>
        <end position="664"/>
    </location>
</feature>
<keyword evidence="10" id="KW-1185">Reference proteome</keyword>
<feature type="domain" description="Carbohydrate binding" evidence="8">
    <location>
        <begin position="4"/>
        <end position="113"/>
    </location>
</feature>
<dbReference type="Pfam" id="PF21582">
    <property type="entry name" value="CBM30"/>
    <property type="match status" value="1"/>
</dbReference>
<dbReference type="STRING" id="1236971.JCM9152_4404"/>
<evidence type="ECO:0000256" key="5">
    <source>
        <dbReference type="ARBA" id="ARBA00023326"/>
    </source>
</evidence>
<keyword evidence="3" id="KW-0119">Carbohydrate metabolism</keyword>
<gene>
    <name evidence="9" type="ORF">JCM9152_4404</name>
</gene>
<comment type="caution">
    <text evidence="9">The sequence shown here is derived from an EMBL/GenBank/DDBJ whole genome shotgun (WGS) entry which is preliminary data.</text>
</comment>
<keyword evidence="2 9" id="KW-0378">Hydrolase</keyword>
<dbReference type="Proteomes" id="UP000018895">
    <property type="component" value="Unassembled WGS sequence"/>
</dbReference>
<dbReference type="Pfam" id="PF02927">
    <property type="entry name" value="CelD_N"/>
    <property type="match status" value="1"/>
</dbReference>
<evidence type="ECO:0000259" key="7">
    <source>
        <dbReference type="Pfam" id="PF02927"/>
    </source>
</evidence>
<dbReference type="InterPro" id="IPR001701">
    <property type="entry name" value="Glyco_hydro_9"/>
</dbReference>
<evidence type="ECO:0000259" key="8">
    <source>
        <dbReference type="Pfam" id="PF21582"/>
    </source>
</evidence>
<dbReference type="Pfam" id="PF00759">
    <property type="entry name" value="Glyco_hydro_9"/>
    <property type="match status" value="1"/>
</dbReference>
<name>W4QLP2_9BACI</name>
<dbReference type="SUPFAM" id="SSF81296">
    <property type="entry name" value="E set domains"/>
    <property type="match status" value="1"/>
</dbReference>
<dbReference type="InterPro" id="IPR004197">
    <property type="entry name" value="Cellulase_Ig-like"/>
</dbReference>
<dbReference type="SUPFAM" id="SSF48208">
    <property type="entry name" value="Six-hairpin glycosidases"/>
    <property type="match status" value="1"/>
</dbReference>
<evidence type="ECO:0000256" key="4">
    <source>
        <dbReference type="ARBA" id="ARBA00023295"/>
    </source>
</evidence>
<dbReference type="CDD" id="cd02850">
    <property type="entry name" value="E_set_Cellulase_N"/>
    <property type="match status" value="1"/>
</dbReference>
<dbReference type="SUPFAM" id="SSF49785">
    <property type="entry name" value="Galactose-binding domain-like"/>
    <property type="match status" value="1"/>
</dbReference>
<feature type="domain" description="Cellulase Ig-like" evidence="7">
    <location>
        <begin position="121"/>
        <end position="206"/>
    </location>
</feature>
<accession>W4QLP2</accession>